<dbReference type="AlphaFoldDB" id="A0A6N0NVF4"/>
<dbReference type="RefSeq" id="WP_174630926.1">
    <property type="nucleotide sequence ID" value="NZ_CP049074.1"/>
</dbReference>
<protein>
    <submittedName>
        <fullName evidence="1">Uncharacterized protein</fullName>
    </submittedName>
</protein>
<dbReference type="OrthoDB" id="37059at2157"/>
<dbReference type="EMBL" id="CP049074">
    <property type="protein sequence ID" value="QKR00187.1"/>
    <property type="molecule type" value="Genomic_DNA"/>
</dbReference>
<reference evidence="1 2" key="1">
    <citation type="submission" date="2020-02" db="EMBL/GenBank/DDBJ databases">
        <title>Comparative genome analysis reveals the metabolism and evolution of the thermophilic archaeal genus Metallosphaera.</title>
        <authorList>
            <person name="Jiang C."/>
        </authorList>
    </citation>
    <scope>NUCLEOTIDE SEQUENCE [LARGE SCALE GENOMIC DNA]</scope>
    <source>
        <strain evidence="1 2">Ric-A</strain>
    </source>
</reference>
<gene>
    <name evidence="1" type="ORF">GWK48_07195</name>
</gene>
<name>A0A6N0NVF4_9CREN</name>
<organism evidence="1 2">
    <name type="scientific">Metallosphaera tengchongensis</name>
    <dbReference type="NCBI Taxonomy" id="1532350"/>
    <lineage>
        <taxon>Archaea</taxon>
        <taxon>Thermoproteota</taxon>
        <taxon>Thermoprotei</taxon>
        <taxon>Sulfolobales</taxon>
        <taxon>Sulfolobaceae</taxon>
        <taxon>Metallosphaera</taxon>
    </lineage>
</organism>
<evidence type="ECO:0000313" key="1">
    <source>
        <dbReference type="EMBL" id="QKR00187.1"/>
    </source>
</evidence>
<evidence type="ECO:0000313" key="2">
    <source>
        <dbReference type="Proteomes" id="UP000509301"/>
    </source>
</evidence>
<dbReference type="GeneID" id="55641722"/>
<dbReference type="Proteomes" id="UP000509301">
    <property type="component" value="Chromosome"/>
</dbReference>
<proteinExistence type="predicted"/>
<keyword evidence="2" id="KW-1185">Reference proteome</keyword>
<accession>A0A6N0NVF4</accession>
<dbReference type="KEGG" id="mten:GWK48_07195"/>
<sequence length="146" mass="17089">MPQQYSLYRSENKKDELIEKTLEVSLGGGTFYLDVPRNPMVYVSETKGIIYINGSSYWDSIMYMFRDIKGEFTRYITVLAQSLGKTPISTRDELLEVDENKGVEKRKYSINVYDIEVGFYYNVYLPQGTRNGFIEIIPFFMQKSKH</sequence>